<feature type="region of interest" description="Disordered" evidence="1">
    <location>
        <begin position="123"/>
        <end position="186"/>
    </location>
</feature>
<dbReference type="GeneID" id="114078649"/>
<evidence type="ECO:0000256" key="1">
    <source>
        <dbReference type="SAM" id="MobiDB-lite"/>
    </source>
</evidence>
<name>A0ABM1VI42_SOLPN</name>
<dbReference type="RefSeq" id="XP_027775410.1">
    <property type="nucleotide sequence ID" value="XM_027919609.1"/>
</dbReference>
<feature type="compositionally biased region" description="Basic and acidic residues" evidence="1">
    <location>
        <begin position="140"/>
        <end position="152"/>
    </location>
</feature>
<evidence type="ECO:0000313" key="2">
    <source>
        <dbReference type="Proteomes" id="UP000694930"/>
    </source>
</evidence>
<reference evidence="2" key="1">
    <citation type="journal article" date="2014" name="Nat. Genet.">
        <title>The genome of the stress-tolerant wild tomato species Solanum pennellii.</title>
        <authorList>
            <person name="Bolger A."/>
            <person name="Scossa F."/>
            <person name="Bolger M.E."/>
            <person name="Lanz C."/>
            <person name="Maumus F."/>
            <person name="Tohge T."/>
            <person name="Quesneville H."/>
            <person name="Alseekh S."/>
            <person name="Sorensen I."/>
            <person name="Lichtenstein G."/>
            <person name="Fich E.A."/>
            <person name="Conte M."/>
            <person name="Keller H."/>
            <person name="Schneeberger K."/>
            <person name="Schwacke R."/>
            <person name="Ofner I."/>
            <person name="Vrebalov J."/>
            <person name="Xu Y."/>
            <person name="Osorio S."/>
            <person name="Aflitos S.A."/>
            <person name="Schijlen E."/>
            <person name="Jimenez-Gomez J.M."/>
            <person name="Ryngajllo M."/>
            <person name="Kimura S."/>
            <person name="Kumar R."/>
            <person name="Koenig D."/>
            <person name="Headland L.R."/>
            <person name="Maloof J.N."/>
            <person name="Sinha N."/>
            <person name="van Ham R.C."/>
            <person name="Lankhorst R.K."/>
            <person name="Mao L."/>
            <person name="Vogel A."/>
            <person name="Arsova B."/>
            <person name="Panstruga R."/>
            <person name="Fei Z."/>
            <person name="Rose J.K."/>
            <person name="Zamir D."/>
            <person name="Carrari F."/>
            <person name="Giovannoni J.J."/>
            <person name="Weigel D."/>
            <person name="Usadel B."/>
            <person name="Fernie A.R."/>
        </authorList>
    </citation>
    <scope>NUCLEOTIDE SEQUENCE [LARGE SCALE GENOMIC DNA]</scope>
    <source>
        <strain evidence="2">cv. LA0716</strain>
    </source>
</reference>
<keyword evidence="2" id="KW-1185">Reference proteome</keyword>
<proteinExistence type="predicted"/>
<dbReference type="Proteomes" id="UP000694930">
    <property type="component" value="Chromosome 9"/>
</dbReference>
<reference evidence="3" key="2">
    <citation type="submission" date="2025-08" db="UniProtKB">
        <authorList>
            <consortium name="RefSeq"/>
        </authorList>
    </citation>
    <scope>IDENTIFICATION</scope>
</reference>
<gene>
    <name evidence="3" type="primary">LOC114078649</name>
</gene>
<sequence>MEEYPSFMTCILKIDINADRWQRTIAKVLKNVDVTNFRMNTDGTMELSGTVYPNKFLKILKRARNKAELCHLQFGQCSTNLFLPSRPIDYSIGNNKFGVPNNMLLSSFVGQMEDNQTGYYGGRDGRFLHYGDKPSQSKKSKSEKSDDHDHDHYHKHNHNHVHGHDHNHNHNHVHGHDNHNDNDNDRKLEHAAGCINATTQRTKVQLDSEKGKVETLKSQGVNSCCLM</sequence>
<feature type="compositionally biased region" description="Basic and acidic residues" evidence="1">
    <location>
        <begin position="123"/>
        <end position="132"/>
    </location>
</feature>
<organism evidence="2 3">
    <name type="scientific">Solanum pennellii</name>
    <name type="common">Tomato</name>
    <name type="synonym">Lycopersicon pennellii</name>
    <dbReference type="NCBI Taxonomy" id="28526"/>
    <lineage>
        <taxon>Eukaryota</taxon>
        <taxon>Viridiplantae</taxon>
        <taxon>Streptophyta</taxon>
        <taxon>Embryophyta</taxon>
        <taxon>Tracheophyta</taxon>
        <taxon>Spermatophyta</taxon>
        <taxon>Magnoliopsida</taxon>
        <taxon>eudicotyledons</taxon>
        <taxon>Gunneridae</taxon>
        <taxon>Pentapetalae</taxon>
        <taxon>asterids</taxon>
        <taxon>lamiids</taxon>
        <taxon>Solanales</taxon>
        <taxon>Solanaceae</taxon>
        <taxon>Solanoideae</taxon>
        <taxon>Solaneae</taxon>
        <taxon>Solanum</taxon>
        <taxon>Solanum subgen. Lycopersicon</taxon>
    </lineage>
</organism>
<accession>A0ABM1VI42</accession>
<feature type="compositionally biased region" description="Basic and acidic residues" evidence="1">
    <location>
        <begin position="162"/>
        <end position="186"/>
    </location>
</feature>
<evidence type="ECO:0000313" key="3">
    <source>
        <dbReference type="RefSeq" id="XP_027775410.1"/>
    </source>
</evidence>
<protein>
    <submittedName>
        <fullName evidence="3">Uncharacterized protein LOC114078649</fullName>
    </submittedName>
</protein>